<proteinExistence type="predicted"/>
<dbReference type="AlphaFoldDB" id="A0A5J4WXG4"/>
<reference evidence="1 2" key="1">
    <citation type="submission" date="2019-03" db="EMBL/GenBank/DDBJ databases">
        <title>Single cell metagenomics reveals metabolic interactions within the superorganism composed of flagellate Streblomastix strix and complex community of Bacteroidetes bacteria on its surface.</title>
        <authorList>
            <person name="Treitli S.C."/>
            <person name="Kolisko M."/>
            <person name="Husnik F."/>
            <person name="Keeling P."/>
            <person name="Hampl V."/>
        </authorList>
    </citation>
    <scope>NUCLEOTIDE SEQUENCE [LARGE SCALE GENOMIC DNA]</scope>
    <source>
        <strain evidence="1">ST1C</strain>
    </source>
</reference>
<name>A0A5J4WXG4_9EUKA</name>
<organism evidence="1 2">
    <name type="scientific">Streblomastix strix</name>
    <dbReference type="NCBI Taxonomy" id="222440"/>
    <lineage>
        <taxon>Eukaryota</taxon>
        <taxon>Metamonada</taxon>
        <taxon>Preaxostyla</taxon>
        <taxon>Oxymonadida</taxon>
        <taxon>Streblomastigidae</taxon>
        <taxon>Streblomastix</taxon>
    </lineage>
</organism>
<dbReference type="EMBL" id="SNRW01000728">
    <property type="protein sequence ID" value="KAA6399551.1"/>
    <property type="molecule type" value="Genomic_DNA"/>
</dbReference>
<protein>
    <submittedName>
        <fullName evidence="1">Uncharacterized protein</fullName>
    </submittedName>
</protein>
<evidence type="ECO:0000313" key="1">
    <source>
        <dbReference type="EMBL" id="KAA6399551.1"/>
    </source>
</evidence>
<sequence>NERQNNEQTEDRTIIYTKIRKDERVKEFNIKQLKRNDVCCAHGALRLWLMDSHCEKNEEGSIWWNFSHNRALGSLGCSGELKELIVQTGMEDEFGRNTKGIQ</sequence>
<accession>A0A5J4WXG4</accession>
<gene>
    <name evidence="1" type="ORF">EZS28_004917</name>
</gene>
<evidence type="ECO:0000313" key="2">
    <source>
        <dbReference type="Proteomes" id="UP000324800"/>
    </source>
</evidence>
<dbReference type="Proteomes" id="UP000324800">
    <property type="component" value="Unassembled WGS sequence"/>
</dbReference>
<feature type="non-terminal residue" evidence="1">
    <location>
        <position position="1"/>
    </location>
</feature>
<comment type="caution">
    <text evidence="1">The sequence shown here is derived from an EMBL/GenBank/DDBJ whole genome shotgun (WGS) entry which is preliminary data.</text>
</comment>